<evidence type="ECO:0000313" key="2">
    <source>
        <dbReference type="EMBL" id="MFC5382152.1"/>
    </source>
</evidence>
<name>A0ABW0GQ70_9MICO</name>
<keyword evidence="3" id="KW-1185">Reference proteome</keyword>
<feature type="region of interest" description="Disordered" evidence="1">
    <location>
        <begin position="77"/>
        <end position="113"/>
    </location>
</feature>
<protein>
    <submittedName>
        <fullName evidence="2">Uncharacterized protein</fullName>
    </submittedName>
</protein>
<dbReference type="EMBL" id="JBHSLD010000014">
    <property type="protein sequence ID" value="MFC5382152.1"/>
    <property type="molecule type" value="Genomic_DNA"/>
</dbReference>
<sequence length="113" mass="12016">MKVPTVDTAHVEKAARALLDEKVAAVRLLAQARQRRLDASAALAGAEREDAGAWAAALRAGWTEDELKRVGLDVPKVRLPGRPRTRAAASAPAKASRGPEAADDRAPESEDEQ</sequence>
<reference evidence="3" key="1">
    <citation type="journal article" date="2019" name="Int. J. Syst. Evol. Microbiol.">
        <title>The Global Catalogue of Microorganisms (GCM) 10K type strain sequencing project: providing services to taxonomists for standard genome sequencing and annotation.</title>
        <authorList>
            <consortium name="The Broad Institute Genomics Platform"/>
            <consortium name="The Broad Institute Genome Sequencing Center for Infectious Disease"/>
            <person name="Wu L."/>
            <person name="Ma J."/>
        </authorList>
    </citation>
    <scope>NUCLEOTIDE SEQUENCE [LARGE SCALE GENOMIC DNA]</scope>
    <source>
        <strain evidence="3">CCUG 43114</strain>
    </source>
</reference>
<feature type="compositionally biased region" description="Low complexity" evidence="1">
    <location>
        <begin position="86"/>
        <end position="99"/>
    </location>
</feature>
<feature type="compositionally biased region" description="Basic and acidic residues" evidence="1">
    <location>
        <begin position="100"/>
        <end position="113"/>
    </location>
</feature>
<proteinExistence type="predicted"/>
<dbReference type="Proteomes" id="UP001596122">
    <property type="component" value="Unassembled WGS sequence"/>
</dbReference>
<evidence type="ECO:0000313" key="3">
    <source>
        <dbReference type="Proteomes" id="UP001596122"/>
    </source>
</evidence>
<evidence type="ECO:0000256" key="1">
    <source>
        <dbReference type="SAM" id="MobiDB-lite"/>
    </source>
</evidence>
<accession>A0ABW0GQ70</accession>
<gene>
    <name evidence="2" type="ORF">ACFPJ6_15390</name>
</gene>
<comment type="caution">
    <text evidence="2">The sequence shown here is derived from an EMBL/GenBank/DDBJ whole genome shotgun (WGS) entry which is preliminary data.</text>
</comment>
<organism evidence="2 3">
    <name type="scientific">Aquipuribacter nitratireducens</name>
    <dbReference type="NCBI Taxonomy" id="650104"/>
    <lineage>
        <taxon>Bacteria</taxon>
        <taxon>Bacillati</taxon>
        <taxon>Actinomycetota</taxon>
        <taxon>Actinomycetes</taxon>
        <taxon>Micrococcales</taxon>
        <taxon>Intrasporangiaceae</taxon>
        <taxon>Aquipuribacter</taxon>
    </lineage>
</organism>
<dbReference type="RefSeq" id="WP_340269708.1">
    <property type="nucleotide sequence ID" value="NZ_JBBEOG010000005.1"/>
</dbReference>